<sequence length="105" mass="11454">MDRGEMDGWGGAKDAFHVFSAFRMLVGSGILAVPPDACVRPPSQFRKPLALPSSSPAATLDSGLAYTFTFVRINTKIQPLLSIQPKNRRQGLRTLRCHLHSSASM</sequence>
<name>F2DGF4_HORVV</name>
<proteinExistence type="evidence at transcript level"/>
<evidence type="ECO:0000313" key="1">
    <source>
        <dbReference type="EMBL" id="BAJ94175.1"/>
    </source>
</evidence>
<reference evidence="1" key="1">
    <citation type="journal article" date="2011" name="Plant Physiol.">
        <title>Comprehensive sequence analysis of 24,783 barley full-length cDNAs derived from 12 clone libraries.</title>
        <authorList>
            <person name="Matsumoto T."/>
            <person name="Tanaka T."/>
            <person name="Sakai H."/>
            <person name="Amano N."/>
            <person name="Kanamori H."/>
            <person name="Kurita K."/>
            <person name="Kikuta A."/>
            <person name="Kamiya K."/>
            <person name="Yamamoto M."/>
            <person name="Ikawa H."/>
            <person name="Fujii N."/>
            <person name="Hori K."/>
            <person name="Itoh T."/>
            <person name="Sato K."/>
        </authorList>
    </citation>
    <scope>NUCLEOTIDE SEQUENCE</scope>
</reference>
<accession>F2DGF4</accession>
<organism evidence="1">
    <name type="scientific">Hordeum vulgare subsp. vulgare</name>
    <name type="common">Domesticated barley</name>
    <dbReference type="NCBI Taxonomy" id="112509"/>
    <lineage>
        <taxon>Eukaryota</taxon>
        <taxon>Viridiplantae</taxon>
        <taxon>Streptophyta</taxon>
        <taxon>Embryophyta</taxon>
        <taxon>Tracheophyta</taxon>
        <taxon>Spermatophyta</taxon>
        <taxon>Magnoliopsida</taxon>
        <taxon>Liliopsida</taxon>
        <taxon>Poales</taxon>
        <taxon>Poaceae</taxon>
        <taxon>BOP clade</taxon>
        <taxon>Pooideae</taxon>
        <taxon>Triticodae</taxon>
        <taxon>Triticeae</taxon>
        <taxon>Hordeinae</taxon>
        <taxon>Hordeum</taxon>
    </lineage>
</organism>
<dbReference type="AlphaFoldDB" id="F2DGF4"/>
<protein>
    <submittedName>
        <fullName evidence="1">Predicted protein</fullName>
    </submittedName>
</protein>
<dbReference type="EMBL" id="AK362971">
    <property type="protein sequence ID" value="BAJ94175.1"/>
    <property type="molecule type" value="mRNA"/>
</dbReference>